<dbReference type="Pfam" id="PF02384">
    <property type="entry name" value="N6_Mtase"/>
    <property type="match status" value="1"/>
</dbReference>
<dbReference type="PANTHER" id="PTHR42998:SF1">
    <property type="entry name" value="TYPE I RESTRICTION ENZYME HINDI METHYLASE SUBUNIT"/>
    <property type="match status" value="1"/>
</dbReference>
<dbReference type="SUPFAM" id="SSF53335">
    <property type="entry name" value="S-adenosyl-L-methionine-dependent methyltransferases"/>
    <property type="match status" value="1"/>
</dbReference>
<dbReference type="InterPro" id="IPR044946">
    <property type="entry name" value="Restrct_endonuc_typeI_TRD_sf"/>
</dbReference>
<dbReference type="EMBL" id="PP911589">
    <property type="protein sequence ID" value="XCA47341.1"/>
    <property type="molecule type" value="Genomic_DNA"/>
</dbReference>
<dbReference type="PROSITE" id="PS00092">
    <property type="entry name" value="N6_MTASE"/>
    <property type="match status" value="1"/>
</dbReference>
<feature type="domain" description="DNA methylase adenine-specific" evidence="3">
    <location>
        <begin position="72"/>
        <end position="357"/>
    </location>
</feature>
<organism evidence="4">
    <name type="scientific">Micromonas commoda virus</name>
    <dbReference type="NCBI Taxonomy" id="3057169"/>
    <lineage>
        <taxon>Viruses</taxon>
        <taxon>Varidnaviria</taxon>
        <taxon>Bamfordvirae</taxon>
        <taxon>Nucleocytoviricota</taxon>
        <taxon>Megaviricetes</taxon>
        <taxon>Algavirales</taxon>
        <taxon>Phycodnaviridae</taxon>
    </lineage>
</organism>
<dbReference type="CDD" id="cd02440">
    <property type="entry name" value="AdoMet_MTases"/>
    <property type="match status" value="1"/>
</dbReference>
<evidence type="ECO:0000256" key="1">
    <source>
        <dbReference type="ARBA" id="ARBA00022747"/>
    </source>
</evidence>
<dbReference type="GO" id="GO:0003677">
    <property type="term" value="F:DNA binding"/>
    <property type="evidence" value="ECO:0007669"/>
    <property type="project" value="UniProtKB-KW"/>
</dbReference>
<keyword evidence="2" id="KW-0238">DNA-binding</keyword>
<dbReference type="InterPro" id="IPR002052">
    <property type="entry name" value="DNA_methylase_N6_adenine_CS"/>
</dbReference>
<dbReference type="GO" id="GO:0008170">
    <property type="term" value="F:N-methyltransferase activity"/>
    <property type="evidence" value="ECO:0007669"/>
    <property type="project" value="InterPro"/>
</dbReference>
<reference evidence="4" key="1">
    <citation type="submission" date="2024-06" db="EMBL/GenBank/DDBJ databases">
        <title>Evidence of context-dependent and transient costs of resisting viral infection in isolates of the marine microalga Micromonas sp. (class Mamiellophyceae).</title>
        <authorList>
            <person name="Bedi de Silva A."/>
            <person name="Schvarcz C.R."/>
            <person name="Steward G.R."/>
            <person name="Edwards K.F."/>
        </authorList>
    </citation>
    <scope>NUCLEOTIDE SEQUENCE</scope>
    <source>
        <strain evidence="4">McV-KB2</strain>
    </source>
</reference>
<evidence type="ECO:0000259" key="3">
    <source>
        <dbReference type="Pfam" id="PF02384"/>
    </source>
</evidence>
<sequence length="524" mass="60074">MYNHRFIDEINQVLHNRGINVDDRLHVITKALRKEEGADPEVVDILNRTSYDVADTFQRVYMLLGSEKFHRNLDQFYTPITIGSFLASICHPGKRAIDPACGTGDLVVEYESEHIDLWDISPTVTELATFNFGIRDRKALSIRTHDSIRLHDDSNDSYDYCFLNPPFGSKTILTDTSVLQHYKMGRDRKKQELGILFIERSMNLLRENGILFAIIPNGYLGNQQLKYFREYILDEHRLLGVLELPSNTFSRSGTGVSTSILMIQKTKTPPEDYPVFIRTISKIGYELHKKNTPMTFTESGAIDSELPRIADEIKAWATENKVPGLRTEIEGVPYDHVMKSELISKDYAFNVQRHYKRYKDLETKLRDCDRIKDLCVDANLVFRKNNDSTYKYLDIGSVQKCMYDYEVYTGATLPSRATRIVKANDIIVSKLRGKLTFTVIMEDDLIVSSGFIVLRASSRENMLKLFALMFTEEFMIQHQSFQTGSIMESASDADILNFYVPANLATEKYAKVLEAMRTLKSALV</sequence>
<dbReference type="Gene3D" id="3.40.50.150">
    <property type="entry name" value="Vaccinia Virus protein VP39"/>
    <property type="match status" value="1"/>
</dbReference>
<name>A0AAU7YPT2_9PHYC</name>
<dbReference type="InterPro" id="IPR003356">
    <property type="entry name" value="DNA_methylase_A-5"/>
</dbReference>
<dbReference type="InterPro" id="IPR052916">
    <property type="entry name" value="Type-I_RE_MTase_Subunit"/>
</dbReference>
<evidence type="ECO:0000256" key="2">
    <source>
        <dbReference type="ARBA" id="ARBA00023125"/>
    </source>
</evidence>
<evidence type="ECO:0000313" key="4">
    <source>
        <dbReference type="EMBL" id="XCA47341.1"/>
    </source>
</evidence>
<proteinExistence type="predicted"/>
<dbReference type="PANTHER" id="PTHR42998">
    <property type="entry name" value="TYPE I RESTRICTION ENZYME HINDVIIP M PROTEIN-RELATED"/>
    <property type="match status" value="1"/>
</dbReference>
<keyword evidence="1" id="KW-0680">Restriction system</keyword>
<dbReference type="GO" id="GO:0009307">
    <property type="term" value="P:DNA restriction-modification system"/>
    <property type="evidence" value="ECO:0007669"/>
    <property type="project" value="UniProtKB-KW"/>
</dbReference>
<accession>A0AAU7YPT2</accession>
<dbReference type="SUPFAM" id="SSF116734">
    <property type="entry name" value="DNA methylase specificity domain"/>
    <property type="match status" value="1"/>
</dbReference>
<dbReference type="GO" id="GO:0032259">
    <property type="term" value="P:methylation"/>
    <property type="evidence" value="ECO:0007669"/>
    <property type="project" value="InterPro"/>
</dbReference>
<dbReference type="Gene3D" id="3.90.220.20">
    <property type="entry name" value="DNA methylase specificity domains"/>
    <property type="match status" value="1"/>
</dbReference>
<dbReference type="InterPro" id="IPR029063">
    <property type="entry name" value="SAM-dependent_MTases_sf"/>
</dbReference>
<protein>
    <recommendedName>
        <fullName evidence="3">DNA methylase adenine-specific domain-containing protein</fullName>
    </recommendedName>
</protein>
<dbReference type="PRINTS" id="PR00507">
    <property type="entry name" value="N12N6MTFRASE"/>
</dbReference>